<evidence type="ECO:0000313" key="1">
    <source>
        <dbReference type="EMBL" id="WTU44634.1"/>
    </source>
</evidence>
<accession>A0AAU2H906</accession>
<organism evidence="1">
    <name type="scientific">Streptomyces sp. NBC_00060</name>
    <dbReference type="NCBI Taxonomy" id="2975636"/>
    <lineage>
        <taxon>Bacteria</taxon>
        <taxon>Bacillati</taxon>
        <taxon>Actinomycetota</taxon>
        <taxon>Actinomycetes</taxon>
        <taxon>Kitasatosporales</taxon>
        <taxon>Streptomycetaceae</taxon>
        <taxon>Streptomyces</taxon>
    </lineage>
</organism>
<protein>
    <submittedName>
        <fullName evidence="1">Uncharacterized protein</fullName>
    </submittedName>
</protein>
<proteinExistence type="predicted"/>
<name>A0AAU2H906_9ACTN</name>
<dbReference type="AlphaFoldDB" id="A0AAU2H906"/>
<gene>
    <name evidence="1" type="ORF">OHV25_36105</name>
</gene>
<dbReference type="EMBL" id="CP108253">
    <property type="protein sequence ID" value="WTU44634.1"/>
    <property type="molecule type" value="Genomic_DNA"/>
</dbReference>
<reference evidence="1" key="1">
    <citation type="submission" date="2022-10" db="EMBL/GenBank/DDBJ databases">
        <title>The complete genomes of actinobacterial strains from the NBC collection.</title>
        <authorList>
            <person name="Joergensen T.S."/>
            <person name="Alvarez Arevalo M."/>
            <person name="Sterndorff E.B."/>
            <person name="Faurdal D."/>
            <person name="Vuksanovic O."/>
            <person name="Mourched A.-S."/>
            <person name="Charusanti P."/>
            <person name="Shaw S."/>
            <person name="Blin K."/>
            <person name="Weber T."/>
        </authorList>
    </citation>
    <scope>NUCLEOTIDE SEQUENCE</scope>
    <source>
        <strain evidence="1">NBC_00060</strain>
    </source>
</reference>
<sequence>MPTENGSGTYKFTEDALRKYIDWVAQFETDLNTSPFYPQLANYGGEKPSAHLALGVPEKFLAAQTLGTLFTTFATGLHTRLEHGKGKVNELASAMDDVDLLLGEGERDAHAISVTDLAGTLHNLLSGPGGGTAGPKPPATSTP</sequence>